<evidence type="ECO:0000256" key="3">
    <source>
        <dbReference type="ARBA" id="ARBA00022723"/>
    </source>
</evidence>
<evidence type="ECO:0000259" key="8">
    <source>
        <dbReference type="Pfam" id="PF03918"/>
    </source>
</evidence>
<dbReference type="Proteomes" id="UP000271003">
    <property type="component" value="Chromosome"/>
</dbReference>
<dbReference type="Gene3D" id="1.10.8.640">
    <property type="entry name" value="Cytochrome C biogenesis protein"/>
    <property type="match status" value="1"/>
</dbReference>
<feature type="domain" description="CcmH/CycL/Ccl2/NrfF N-terminal" evidence="8">
    <location>
        <begin position="91"/>
        <end position="207"/>
    </location>
</feature>
<evidence type="ECO:0000313" key="9">
    <source>
        <dbReference type="EMBL" id="BBF23365.1"/>
    </source>
</evidence>
<dbReference type="CDD" id="cd16378">
    <property type="entry name" value="CcmH_N"/>
    <property type="match status" value="1"/>
</dbReference>
<evidence type="ECO:0000256" key="7">
    <source>
        <dbReference type="RuleBase" id="RU364112"/>
    </source>
</evidence>
<keyword evidence="7" id="KW-0472">Membrane</keyword>
<dbReference type="InterPro" id="IPR051263">
    <property type="entry name" value="C-type_cytochrome_biogenesis"/>
</dbReference>
<dbReference type="EMBL" id="AP018786">
    <property type="protein sequence ID" value="BBF23365.1"/>
    <property type="molecule type" value="Genomic_DNA"/>
</dbReference>
<dbReference type="FunFam" id="1.10.8.640:FF:000001">
    <property type="entry name" value="Cytochrome c-type biogenesis protein"/>
    <property type="match status" value="1"/>
</dbReference>
<dbReference type="KEGG" id="sutt:SUTMEG_12560"/>
<dbReference type="InterPro" id="IPR005616">
    <property type="entry name" value="CcmH/CycL/Ccl2/NrfF_N"/>
</dbReference>
<dbReference type="AlphaFoldDB" id="A0A2Z6IA56"/>
<protein>
    <recommendedName>
        <fullName evidence="7">Cytochrome c-type biogenesis protein</fullName>
    </recommendedName>
</protein>
<comment type="similarity">
    <text evidence="1 7">Belongs to the CcmH/CycL/Ccl2/NrfF family.</text>
</comment>
<dbReference type="Pfam" id="PF03918">
    <property type="entry name" value="CcmH"/>
    <property type="match status" value="1"/>
</dbReference>
<organism evidence="9 10">
    <name type="scientific">Sutterella megalosphaeroides</name>
    <dbReference type="NCBI Taxonomy" id="2494234"/>
    <lineage>
        <taxon>Bacteria</taxon>
        <taxon>Pseudomonadati</taxon>
        <taxon>Pseudomonadota</taxon>
        <taxon>Betaproteobacteria</taxon>
        <taxon>Burkholderiales</taxon>
        <taxon>Sutterellaceae</taxon>
        <taxon>Sutterella</taxon>
    </lineage>
</organism>
<evidence type="ECO:0000256" key="5">
    <source>
        <dbReference type="ARBA" id="ARBA00022748"/>
    </source>
</evidence>
<sequence>MTTVRTNATLNRFLAALGVATCLAAGPAFAADAAPQAPAVDASKPLTVSPAATEQEIAASKFADAVPVNNEPVDLDRLKADQSGEALPTEMDPKANPRVYEIAKQLRCLVCANETIAESNTELAIDLRKEVASQVSAGKTDDEIIAFMVERYGDFVLFKPPFKAKTYFLWLGPIVFFALAFWAMVMVARSRRAAAKARLSAATPETLERAKAVLRGELVFFEGEFVPAREAKVSKSI</sequence>
<reference evidence="9 10" key="1">
    <citation type="journal article" date="2018" name="Int. J. Syst. Evol. Microbiol.">
        <title>Mesosutterella multiformis gen. nov., sp. nov., a member of the family Sutterellaceae and Sutterella megalosphaeroides sp. nov., isolated from human faeces.</title>
        <authorList>
            <person name="Sakamoto M."/>
            <person name="Ikeyama N."/>
            <person name="Kunihiro T."/>
            <person name="Iino T."/>
            <person name="Yuki M."/>
            <person name="Ohkuma M."/>
        </authorList>
    </citation>
    <scope>NUCLEOTIDE SEQUENCE [LARGE SCALE GENOMIC DNA]</scope>
    <source>
        <strain evidence="9 10">6FBBBH3</strain>
    </source>
</reference>
<keyword evidence="3 7" id="KW-0479">Metal-binding</keyword>
<dbReference type="GO" id="GO:0046872">
    <property type="term" value="F:metal ion binding"/>
    <property type="evidence" value="ECO:0007669"/>
    <property type="project" value="UniProtKB-KW"/>
</dbReference>
<evidence type="ECO:0000256" key="6">
    <source>
        <dbReference type="ARBA" id="ARBA00023004"/>
    </source>
</evidence>
<comment type="function">
    <text evidence="7">Possible subunit of a heme lyase.</text>
</comment>
<evidence type="ECO:0000256" key="1">
    <source>
        <dbReference type="ARBA" id="ARBA00010342"/>
    </source>
</evidence>
<dbReference type="PANTHER" id="PTHR47870">
    <property type="entry name" value="CYTOCHROME C-TYPE BIOGENESIS PROTEIN CCMH"/>
    <property type="match status" value="1"/>
</dbReference>
<evidence type="ECO:0000256" key="2">
    <source>
        <dbReference type="ARBA" id="ARBA00022617"/>
    </source>
</evidence>
<evidence type="ECO:0000256" key="4">
    <source>
        <dbReference type="ARBA" id="ARBA00022729"/>
    </source>
</evidence>
<feature type="transmembrane region" description="Helical" evidence="7">
    <location>
        <begin position="167"/>
        <end position="188"/>
    </location>
</feature>
<keyword evidence="4 7" id="KW-0732">Signal</keyword>
<dbReference type="PANTHER" id="PTHR47870:SF1">
    <property type="entry name" value="CYTOCHROME C-TYPE BIOGENESIS PROTEIN CCMH"/>
    <property type="match status" value="1"/>
</dbReference>
<dbReference type="RefSeq" id="WP_232008744.1">
    <property type="nucleotide sequence ID" value="NZ_AP018786.1"/>
</dbReference>
<dbReference type="InterPro" id="IPR038297">
    <property type="entry name" value="CcmH/CycL/NrfF/Ccl2_sf"/>
</dbReference>
<keyword evidence="7" id="KW-1133">Transmembrane helix</keyword>
<name>A0A2Z6IA56_9BURK</name>
<dbReference type="GO" id="GO:0017004">
    <property type="term" value="P:cytochrome complex assembly"/>
    <property type="evidence" value="ECO:0007669"/>
    <property type="project" value="UniProtKB-KW"/>
</dbReference>
<keyword evidence="5" id="KW-0201">Cytochrome c-type biogenesis</keyword>
<proteinExistence type="inferred from homology"/>
<dbReference type="GO" id="GO:0005886">
    <property type="term" value="C:plasma membrane"/>
    <property type="evidence" value="ECO:0007669"/>
    <property type="project" value="TreeGrafter"/>
</dbReference>
<evidence type="ECO:0000313" key="10">
    <source>
        <dbReference type="Proteomes" id="UP000271003"/>
    </source>
</evidence>
<keyword evidence="10" id="KW-1185">Reference proteome</keyword>
<feature type="signal peptide" evidence="7">
    <location>
        <begin position="1"/>
        <end position="30"/>
    </location>
</feature>
<accession>A0A2Z6IA56</accession>
<feature type="chain" id="PRO_5016193762" description="Cytochrome c-type biogenesis protein" evidence="7">
    <location>
        <begin position="31"/>
        <end position="237"/>
    </location>
</feature>
<keyword evidence="6 7" id="KW-0408">Iron</keyword>
<keyword evidence="2 7" id="KW-0349">Heme</keyword>
<gene>
    <name evidence="9" type="ORF">SUTMEG_12560</name>
</gene>
<keyword evidence="7" id="KW-0812">Transmembrane</keyword>